<evidence type="ECO:0000313" key="1">
    <source>
        <dbReference type="EMBL" id="GLS24760.1"/>
    </source>
</evidence>
<evidence type="ECO:0000313" key="2">
    <source>
        <dbReference type="Proteomes" id="UP001156870"/>
    </source>
</evidence>
<sequence>MPTKIKDLPLDQIQFPELPEGPVTFNMPFPLMNQEEFAEKVGFRQGQMNTQINLGNIPTVKIGRLRLVNIAALTLQCMAQKDKD</sequence>
<gene>
    <name evidence="1" type="ORF">GCM10007877_04740</name>
</gene>
<dbReference type="Proteomes" id="UP001156870">
    <property type="component" value="Unassembled WGS sequence"/>
</dbReference>
<organism evidence="1 2">
    <name type="scientific">Marinibactrum halimedae</name>
    <dbReference type="NCBI Taxonomy" id="1444977"/>
    <lineage>
        <taxon>Bacteria</taxon>
        <taxon>Pseudomonadati</taxon>
        <taxon>Pseudomonadota</taxon>
        <taxon>Gammaproteobacteria</taxon>
        <taxon>Cellvibrionales</taxon>
        <taxon>Cellvibrionaceae</taxon>
        <taxon>Marinibactrum</taxon>
    </lineage>
</organism>
<comment type="caution">
    <text evidence="1">The sequence shown here is derived from an EMBL/GenBank/DDBJ whole genome shotgun (WGS) entry which is preliminary data.</text>
</comment>
<keyword evidence="2" id="KW-1185">Reference proteome</keyword>
<dbReference type="RefSeq" id="WP_232593752.1">
    <property type="nucleotide sequence ID" value="NZ_BSPD01000017.1"/>
</dbReference>
<protein>
    <recommendedName>
        <fullName evidence="3">DNA-binding protein</fullName>
    </recommendedName>
</protein>
<proteinExistence type="predicted"/>
<name>A0AA37T7G4_9GAMM</name>
<evidence type="ECO:0008006" key="3">
    <source>
        <dbReference type="Google" id="ProtNLM"/>
    </source>
</evidence>
<dbReference type="EMBL" id="BSPD01000017">
    <property type="protein sequence ID" value="GLS24760.1"/>
    <property type="molecule type" value="Genomic_DNA"/>
</dbReference>
<accession>A0AA37T7G4</accession>
<reference evidence="1 2" key="1">
    <citation type="journal article" date="2014" name="Int. J. Syst. Evol. Microbiol.">
        <title>Complete genome sequence of Corynebacterium casei LMG S-19264T (=DSM 44701T), isolated from a smear-ripened cheese.</title>
        <authorList>
            <consortium name="US DOE Joint Genome Institute (JGI-PGF)"/>
            <person name="Walter F."/>
            <person name="Albersmeier A."/>
            <person name="Kalinowski J."/>
            <person name="Ruckert C."/>
        </authorList>
    </citation>
    <scope>NUCLEOTIDE SEQUENCE [LARGE SCALE GENOMIC DNA]</scope>
    <source>
        <strain evidence="1 2">NBRC 110095</strain>
    </source>
</reference>
<dbReference type="AlphaFoldDB" id="A0AA37T7G4"/>